<name>A0A1G7TSL7_9PSEU</name>
<evidence type="ECO:0000313" key="1">
    <source>
        <dbReference type="EMBL" id="SDG37984.1"/>
    </source>
</evidence>
<sequence>MTVAGRREATWAQAQKIASLSEAHEVLPRLIPRKGAELAEVKRFHERSAEIYRRVAEIDRGHHHEALYWADREARRARELDGSTIETLGL</sequence>
<organism evidence="1 2">
    <name type="scientific">Lentzea fradiae</name>
    <dbReference type="NCBI Taxonomy" id="200378"/>
    <lineage>
        <taxon>Bacteria</taxon>
        <taxon>Bacillati</taxon>
        <taxon>Actinomycetota</taxon>
        <taxon>Actinomycetes</taxon>
        <taxon>Pseudonocardiales</taxon>
        <taxon>Pseudonocardiaceae</taxon>
        <taxon>Lentzea</taxon>
    </lineage>
</organism>
<dbReference type="InterPro" id="IPR048152">
    <property type="entry name" value="AMED_5909-like"/>
</dbReference>
<proteinExistence type="predicted"/>
<dbReference type="EMBL" id="FNCC01000007">
    <property type="protein sequence ID" value="SDG37984.1"/>
    <property type="molecule type" value="Genomic_DNA"/>
</dbReference>
<dbReference type="OrthoDB" id="3627899at2"/>
<dbReference type="RefSeq" id="WP_143035976.1">
    <property type="nucleotide sequence ID" value="NZ_FNCC01000007.1"/>
</dbReference>
<reference evidence="2" key="1">
    <citation type="submission" date="2016-10" db="EMBL/GenBank/DDBJ databases">
        <authorList>
            <person name="Varghese N."/>
            <person name="Submissions S."/>
        </authorList>
    </citation>
    <scope>NUCLEOTIDE SEQUENCE [LARGE SCALE GENOMIC DNA]</scope>
    <source>
        <strain evidence="2">CGMCC 4.3506</strain>
    </source>
</reference>
<dbReference type="Proteomes" id="UP000199623">
    <property type="component" value="Unassembled WGS sequence"/>
</dbReference>
<accession>A0A1G7TSL7</accession>
<dbReference type="NCBIfam" id="NF041510">
    <property type="entry name" value="AMED_5909_fam"/>
    <property type="match status" value="1"/>
</dbReference>
<evidence type="ECO:0000313" key="2">
    <source>
        <dbReference type="Proteomes" id="UP000199623"/>
    </source>
</evidence>
<dbReference type="AlphaFoldDB" id="A0A1G7TSL7"/>
<protein>
    <submittedName>
        <fullName evidence="1">Uncharacterized protein</fullName>
    </submittedName>
</protein>
<keyword evidence="2" id="KW-1185">Reference proteome</keyword>
<dbReference type="STRING" id="200378.SAMN05216553_107433"/>
<gene>
    <name evidence="1" type="ORF">SAMN05216553_107433</name>
</gene>